<dbReference type="InterPro" id="IPR059226">
    <property type="entry name" value="Choice_anch_Q_dom"/>
</dbReference>
<keyword evidence="4" id="KW-1185">Reference proteome</keyword>
<dbReference type="NCBIfam" id="TIGR04183">
    <property type="entry name" value="Por_Secre_tail"/>
    <property type="match status" value="1"/>
</dbReference>
<sequence>MKRIYFTITLLLACLLSTMAATITVLTNAGSGMGSLRQAIIEANDGDKIIFDQAFTIYLSSPIELGDKNITIDGNVNGELVKLDGNFLDEDNDWIDDDGVFTNLLLVISSGDYTVNINNMIIQNGSVSDDDWGGAWPSSDMYLGGGVYIDLTDGGTFTMTGCSIQNNVLSLMEDVYDGVNQAYLRGGGIYSEHGGTFVECTIKNNVCIAKNSYQCNMSGGGAYIYEGGSFTNCLIAGNRILFSPINDQNFYYGSGAGLDLFEKADVINCLIIGNCIKNLSSDYRGYFNQVVAGGIIALNAKVYNTTVVENSIENIYELTNQDDVGVGGAFITYRTVGSTEYSDYCDYQNNIFYGNHCSAGNFNNGGSIPKFTKYSAFPNADEYDEMDFDDTSVFLDENPFFELPSKGDDGEWGTDDDDYGDLRLKENSPCIDAGNPDNTQIELTPFDFYGRERITNHIIDMGAVESISTDFYYNLKGSVWEGTNQCTSGKVYAYSVDNTAAYKAVIDLDSDGNFEFESLEPGDYYLLAVSDNTQGYQSTFFGDETNIQKAISITVDDLIYDVDIHLVKAATTSVEDAKGVSFNIYPNPATSVVNINGNAAINKIKLYNSLGTLVSVYNGNETQIPVSNLQSGAYVLSIEMEGKVLNYQVFKK</sequence>
<evidence type="ECO:0000259" key="2">
    <source>
        <dbReference type="Pfam" id="PF18962"/>
    </source>
</evidence>
<keyword evidence="1" id="KW-0732">Signal</keyword>
<dbReference type="Proteomes" id="UP001207408">
    <property type="component" value="Unassembled WGS sequence"/>
</dbReference>
<dbReference type="NCBIfam" id="NF041518">
    <property type="entry name" value="choice_anch_Q"/>
    <property type="match status" value="1"/>
</dbReference>
<gene>
    <name evidence="3" type="ORF">OM074_18745</name>
</gene>
<reference evidence="3" key="1">
    <citation type="submission" date="2022-10" db="EMBL/GenBank/DDBJ databases">
        <authorList>
            <person name="Yu W.X."/>
        </authorList>
    </citation>
    <scope>NUCLEOTIDE SEQUENCE</scope>
    <source>
        <strain evidence="3">D04</strain>
    </source>
</reference>
<protein>
    <submittedName>
        <fullName evidence="3">T9SS type A sorting domain-containing protein</fullName>
    </submittedName>
</protein>
<proteinExistence type="predicted"/>
<comment type="caution">
    <text evidence="3">The sequence shown here is derived from an EMBL/GenBank/DDBJ whole genome shotgun (WGS) entry which is preliminary data.</text>
</comment>
<dbReference type="InterPro" id="IPR011050">
    <property type="entry name" value="Pectin_lyase_fold/virulence"/>
</dbReference>
<feature type="domain" description="Secretion system C-terminal sorting" evidence="2">
    <location>
        <begin position="584"/>
        <end position="642"/>
    </location>
</feature>
<feature type="signal peptide" evidence="1">
    <location>
        <begin position="1"/>
        <end position="20"/>
    </location>
</feature>
<evidence type="ECO:0000313" key="3">
    <source>
        <dbReference type="EMBL" id="MCW3807673.1"/>
    </source>
</evidence>
<organism evidence="3 4">
    <name type="scientific">Plebeiibacterium marinum</name>
    <dbReference type="NCBI Taxonomy" id="2992111"/>
    <lineage>
        <taxon>Bacteria</taxon>
        <taxon>Pseudomonadati</taxon>
        <taxon>Bacteroidota</taxon>
        <taxon>Bacteroidia</taxon>
        <taxon>Marinilabiliales</taxon>
        <taxon>Marinilabiliaceae</taxon>
        <taxon>Plebeiibacterium</taxon>
    </lineage>
</organism>
<dbReference type="InterPro" id="IPR026444">
    <property type="entry name" value="Secre_tail"/>
</dbReference>
<feature type="chain" id="PRO_5042295212" evidence="1">
    <location>
        <begin position="21"/>
        <end position="652"/>
    </location>
</feature>
<name>A0AAE3MH08_9BACT</name>
<accession>A0AAE3MH08</accession>
<dbReference type="Pfam" id="PF18962">
    <property type="entry name" value="Por_Secre_tail"/>
    <property type="match status" value="1"/>
</dbReference>
<dbReference type="SUPFAM" id="SSF117074">
    <property type="entry name" value="Hypothetical protein PA1324"/>
    <property type="match status" value="1"/>
</dbReference>
<evidence type="ECO:0000313" key="4">
    <source>
        <dbReference type="Proteomes" id="UP001207408"/>
    </source>
</evidence>
<evidence type="ECO:0000256" key="1">
    <source>
        <dbReference type="SAM" id="SignalP"/>
    </source>
</evidence>
<dbReference type="AlphaFoldDB" id="A0AAE3MH08"/>
<dbReference type="SUPFAM" id="SSF51126">
    <property type="entry name" value="Pectin lyase-like"/>
    <property type="match status" value="1"/>
</dbReference>
<dbReference type="RefSeq" id="WP_301202119.1">
    <property type="nucleotide sequence ID" value="NZ_JAPDPI010000054.1"/>
</dbReference>
<dbReference type="EMBL" id="JAPDPI010000054">
    <property type="protein sequence ID" value="MCW3807673.1"/>
    <property type="molecule type" value="Genomic_DNA"/>
</dbReference>